<feature type="domain" description="Rap1a immunity protein" evidence="1">
    <location>
        <begin position="28"/>
        <end position="114"/>
    </location>
</feature>
<accession>A0A9P1V561</accession>
<dbReference type="Gene3D" id="1.10.890.40">
    <property type="match status" value="1"/>
</dbReference>
<evidence type="ECO:0000313" key="3">
    <source>
        <dbReference type="Proteomes" id="UP000041356"/>
    </source>
</evidence>
<organism evidence="2 3">
    <name type="scientific">Yersinia enterocolitica</name>
    <dbReference type="NCBI Taxonomy" id="630"/>
    <lineage>
        <taxon>Bacteria</taxon>
        <taxon>Pseudomonadati</taxon>
        <taxon>Pseudomonadota</taxon>
        <taxon>Gammaproteobacteria</taxon>
        <taxon>Enterobacterales</taxon>
        <taxon>Yersiniaceae</taxon>
        <taxon>Yersinia</taxon>
    </lineage>
</organism>
<proteinExistence type="predicted"/>
<dbReference type="Proteomes" id="UP000041356">
    <property type="component" value="Unassembled WGS sequence"/>
</dbReference>
<evidence type="ECO:0000313" key="2">
    <source>
        <dbReference type="EMBL" id="CNG58270.1"/>
    </source>
</evidence>
<dbReference type="InterPro" id="IPR041238">
    <property type="entry name" value="Rap1a"/>
</dbReference>
<gene>
    <name evidence="2" type="ORF">ERS137939_04386</name>
</gene>
<sequence length="117" mass="12939">MALVKRYLLLLIWIVPISAFPYTRMHDGNDLKRWIESYHKSKNGSTTHTDAMNTGALFGYISGVSDSSKDICLPEGKSFGDLTNDVIGYVNAHPEIKEISASLTVNLALAKYACSRN</sequence>
<dbReference type="EMBL" id="CPZF01000018">
    <property type="protein sequence ID" value="CNG58270.1"/>
    <property type="molecule type" value="Genomic_DNA"/>
</dbReference>
<comment type="caution">
    <text evidence="2">The sequence shown here is derived from an EMBL/GenBank/DDBJ whole genome shotgun (WGS) entry which is preliminary data.</text>
</comment>
<evidence type="ECO:0000259" key="1">
    <source>
        <dbReference type="Pfam" id="PF18602"/>
    </source>
</evidence>
<reference evidence="2 3" key="1">
    <citation type="submission" date="2015-03" db="EMBL/GenBank/DDBJ databases">
        <authorList>
            <consortium name="Pathogen Informatics"/>
            <person name="Murphy D."/>
        </authorList>
    </citation>
    <scope>NUCLEOTIDE SEQUENCE [LARGE SCALE GENOMIC DNA]</scope>
    <source>
        <strain evidence="2 3">IP27818</strain>
    </source>
</reference>
<protein>
    <recommendedName>
        <fullName evidence="1">Rap1a immunity protein domain-containing protein</fullName>
    </recommendedName>
</protein>
<dbReference type="AlphaFoldDB" id="A0A9P1V561"/>
<dbReference type="RefSeq" id="WP_172666024.1">
    <property type="nucleotide sequence ID" value="NZ_CPZF01000018.1"/>
</dbReference>
<name>A0A9P1V561_YEREN</name>
<dbReference type="Pfam" id="PF18602">
    <property type="entry name" value="Rap1a"/>
    <property type="match status" value="1"/>
</dbReference>